<feature type="signal peptide" evidence="1">
    <location>
        <begin position="1"/>
        <end position="20"/>
    </location>
</feature>
<dbReference type="WBParaSite" id="Hba_03900">
    <property type="protein sequence ID" value="Hba_03900"/>
    <property type="gene ID" value="Hba_03900"/>
</dbReference>
<evidence type="ECO:0000256" key="1">
    <source>
        <dbReference type="SAM" id="SignalP"/>
    </source>
</evidence>
<dbReference type="AlphaFoldDB" id="A0A1I7WFY5"/>
<sequence length="77" mass="9048">MLYRLVIWLWVLYLETESSAQIPLSIQDHSNVKIKKKSVHMLIHMLNDTGYLSAGAFLKCLQRFVAEIFALQSRYYL</sequence>
<keyword evidence="1" id="KW-0732">Signal</keyword>
<organism evidence="2 3">
    <name type="scientific">Heterorhabditis bacteriophora</name>
    <name type="common">Entomopathogenic nematode worm</name>
    <dbReference type="NCBI Taxonomy" id="37862"/>
    <lineage>
        <taxon>Eukaryota</taxon>
        <taxon>Metazoa</taxon>
        <taxon>Ecdysozoa</taxon>
        <taxon>Nematoda</taxon>
        <taxon>Chromadorea</taxon>
        <taxon>Rhabditida</taxon>
        <taxon>Rhabditina</taxon>
        <taxon>Rhabditomorpha</taxon>
        <taxon>Strongyloidea</taxon>
        <taxon>Heterorhabditidae</taxon>
        <taxon>Heterorhabditis</taxon>
    </lineage>
</organism>
<proteinExistence type="predicted"/>
<dbReference type="Proteomes" id="UP000095283">
    <property type="component" value="Unplaced"/>
</dbReference>
<feature type="chain" id="PRO_5009310607" evidence="1">
    <location>
        <begin position="21"/>
        <end position="77"/>
    </location>
</feature>
<reference evidence="3" key="1">
    <citation type="submission" date="2016-11" db="UniProtKB">
        <authorList>
            <consortium name="WormBaseParasite"/>
        </authorList>
    </citation>
    <scope>IDENTIFICATION</scope>
</reference>
<evidence type="ECO:0000313" key="3">
    <source>
        <dbReference type="WBParaSite" id="Hba_03900"/>
    </source>
</evidence>
<evidence type="ECO:0000313" key="2">
    <source>
        <dbReference type="Proteomes" id="UP000095283"/>
    </source>
</evidence>
<keyword evidence="2" id="KW-1185">Reference proteome</keyword>
<accession>A0A1I7WFY5</accession>
<protein>
    <submittedName>
        <fullName evidence="3">Secreted protein</fullName>
    </submittedName>
</protein>
<name>A0A1I7WFY5_HETBA</name>